<dbReference type="EnsemblMetazoa" id="CapteT189565">
    <property type="protein sequence ID" value="CapteP189565"/>
    <property type="gene ID" value="CapteG189565"/>
</dbReference>
<accession>R7UI00</accession>
<sequence>MFECNFCTVSFLLLASAVVAASDQAGTTTTLFDADGDGGHDSMEASGDSIFLLPREAKSVLKVRRWGVWSIKDLWRDGREEETEYRERRSEQRWKLCQKDCWGPWTYTPCTVQCGSSGTKTRTRVKKTPSSLCKSFIATYGCPGRSEENGDLWISWKSKQWTGLYLPIPNTMGGRVSSLLF</sequence>
<keyword evidence="4" id="KW-1185">Reference proteome</keyword>
<dbReference type="EMBL" id="AMQN01007765">
    <property type="status" value="NOT_ANNOTATED_CDS"/>
    <property type="molecule type" value="Genomic_DNA"/>
</dbReference>
<reference evidence="3" key="3">
    <citation type="submission" date="2015-06" db="UniProtKB">
        <authorList>
            <consortium name="EnsemblMetazoa"/>
        </authorList>
    </citation>
    <scope>IDENTIFICATION</scope>
</reference>
<protein>
    <submittedName>
        <fullName evidence="2 3">Uncharacterized protein</fullName>
    </submittedName>
</protein>
<evidence type="ECO:0000313" key="4">
    <source>
        <dbReference type="Proteomes" id="UP000014760"/>
    </source>
</evidence>
<reference evidence="2 4" key="2">
    <citation type="journal article" date="2013" name="Nature">
        <title>Insights into bilaterian evolution from three spiralian genomes.</title>
        <authorList>
            <person name="Simakov O."/>
            <person name="Marletaz F."/>
            <person name="Cho S.J."/>
            <person name="Edsinger-Gonzales E."/>
            <person name="Havlak P."/>
            <person name="Hellsten U."/>
            <person name="Kuo D.H."/>
            <person name="Larsson T."/>
            <person name="Lv J."/>
            <person name="Arendt D."/>
            <person name="Savage R."/>
            <person name="Osoegawa K."/>
            <person name="de Jong P."/>
            <person name="Grimwood J."/>
            <person name="Chapman J.A."/>
            <person name="Shapiro H."/>
            <person name="Aerts A."/>
            <person name="Otillar R.P."/>
            <person name="Terry A.Y."/>
            <person name="Boore J.L."/>
            <person name="Grigoriev I.V."/>
            <person name="Lindberg D.R."/>
            <person name="Seaver E.C."/>
            <person name="Weisblat D.A."/>
            <person name="Putnam N.H."/>
            <person name="Rokhsar D.S."/>
        </authorList>
    </citation>
    <scope>NUCLEOTIDE SEQUENCE</scope>
    <source>
        <strain evidence="2 4">I ESC-2004</strain>
    </source>
</reference>
<dbReference type="HOGENOM" id="CLU_1490389_0_0_1"/>
<evidence type="ECO:0000313" key="3">
    <source>
        <dbReference type="EnsemblMetazoa" id="CapteP189565"/>
    </source>
</evidence>
<evidence type="ECO:0000313" key="2">
    <source>
        <dbReference type="EMBL" id="ELU05718.1"/>
    </source>
</evidence>
<dbReference type="AlphaFoldDB" id="R7UI00"/>
<organism evidence="2">
    <name type="scientific">Capitella teleta</name>
    <name type="common">Polychaete worm</name>
    <dbReference type="NCBI Taxonomy" id="283909"/>
    <lineage>
        <taxon>Eukaryota</taxon>
        <taxon>Metazoa</taxon>
        <taxon>Spiralia</taxon>
        <taxon>Lophotrochozoa</taxon>
        <taxon>Annelida</taxon>
        <taxon>Polychaeta</taxon>
        <taxon>Sedentaria</taxon>
        <taxon>Scolecida</taxon>
        <taxon>Capitellidae</taxon>
        <taxon>Capitella</taxon>
    </lineage>
</organism>
<reference evidence="4" key="1">
    <citation type="submission" date="2012-12" db="EMBL/GenBank/DDBJ databases">
        <authorList>
            <person name="Hellsten U."/>
            <person name="Grimwood J."/>
            <person name="Chapman J.A."/>
            <person name="Shapiro H."/>
            <person name="Aerts A."/>
            <person name="Otillar R.P."/>
            <person name="Terry A.Y."/>
            <person name="Boore J.L."/>
            <person name="Simakov O."/>
            <person name="Marletaz F."/>
            <person name="Cho S.-J."/>
            <person name="Edsinger-Gonzales E."/>
            <person name="Havlak P."/>
            <person name="Kuo D.-H."/>
            <person name="Larsson T."/>
            <person name="Lv J."/>
            <person name="Arendt D."/>
            <person name="Savage R."/>
            <person name="Osoegawa K."/>
            <person name="de Jong P."/>
            <person name="Lindberg D.R."/>
            <person name="Seaver E.C."/>
            <person name="Weisblat D.A."/>
            <person name="Putnam N.H."/>
            <person name="Grigoriev I.V."/>
            <person name="Rokhsar D.S."/>
        </authorList>
    </citation>
    <scope>NUCLEOTIDE SEQUENCE</scope>
    <source>
        <strain evidence="4">I ESC-2004</strain>
    </source>
</reference>
<proteinExistence type="predicted"/>
<feature type="chain" id="PRO_5008788021" evidence="1">
    <location>
        <begin position="22"/>
        <end position="181"/>
    </location>
</feature>
<keyword evidence="1" id="KW-0732">Signal</keyword>
<gene>
    <name evidence="2" type="ORF">CAPTEDRAFT_189565</name>
</gene>
<evidence type="ECO:0000256" key="1">
    <source>
        <dbReference type="SAM" id="SignalP"/>
    </source>
</evidence>
<name>R7UI00_CAPTE</name>
<dbReference type="EMBL" id="KB301320">
    <property type="protein sequence ID" value="ELU05718.1"/>
    <property type="molecule type" value="Genomic_DNA"/>
</dbReference>
<feature type="signal peptide" evidence="1">
    <location>
        <begin position="1"/>
        <end position="21"/>
    </location>
</feature>
<dbReference type="Proteomes" id="UP000014760">
    <property type="component" value="Unassembled WGS sequence"/>
</dbReference>